<keyword evidence="2" id="KW-0812">Transmembrane</keyword>
<sequence>MDGRGIAEVIGSALVGGGLAVAGPWLFADSVDWVLVVGLTVGVAIAAAANYRGRTGHAERVAAEVPEVTDDDCESYAERAAGDNGGDRENGSNGDETGTDADRAR</sequence>
<feature type="compositionally biased region" description="Basic and acidic residues" evidence="1">
    <location>
        <begin position="76"/>
        <end position="90"/>
    </location>
</feature>
<gene>
    <name evidence="3" type="ORF">EGH23_13085</name>
</gene>
<dbReference type="RefSeq" id="WP_220580437.1">
    <property type="nucleotide sequence ID" value="NZ_RKLT01000004.1"/>
</dbReference>
<evidence type="ECO:0000256" key="2">
    <source>
        <dbReference type="SAM" id="Phobius"/>
    </source>
</evidence>
<organism evidence="3 4">
    <name type="scientific">Haloarcula nitratireducens</name>
    <dbReference type="NCBI Taxonomy" id="2487749"/>
    <lineage>
        <taxon>Archaea</taxon>
        <taxon>Methanobacteriati</taxon>
        <taxon>Methanobacteriota</taxon>
        <taxon>Stenosarchaea group</taxon>
        <taxon>Halobacteria</taxon>
        <taxon>Halobacteriales</taxon>
        <taxon>Haloarculaceae</taxon>
        <taxon>Haloarcula</taxon>
    </lineage>
</organism>
<proteinExistence type="predicted"/>
<evidence type="ECO:0000313" key="4">
    <source>
        <dbReference type="Proteomes" id="UP001430455"/>
    </source>
</evidence>
<evidence type="ECO:0000313" key="3">
    <source>
        <dbReference type="EMBL" id="MBX0295811.1"/>
    </source>
</evidence>
<keyword evidence="4" id="KW-1185">Reference proteome</keyword>
<dbReference type="EMBL" id="RKLT01000004">
    <property type="protein sequence ID" value="MBX0295811.1"/>
    <property type="molecule type" value="Genomic_DNA"/>
</dbReference>
<dbReference type="Proteomes" id="UP001430455">
    <property type="component" value="Unassembled WGS sequence"/>
</dbReference>
<comment type="caution">
    <text evidence="3">The sequence shown here is derived from an EMBL/GenBank/DDBJ whole genome shotgun (WGS) entry which is preliminary data.</text>
</comment>
<feature type="transmembrane region" description="Helical" evidence="2">
    <location>
        <begin position="7"/>
        <end position="27"/>
    </location>
</feature>
<reference evidence="3 4" key="1">
    <citation type="submission" date="2021-06" db="EMBL/GenBank/DDBJ databases">
        <title>Halomicroarcula sp. a new haloarchaeum isolated from saline soil.</title>
        <authorList>
            <person name="Duran-Viseras A."/>
            <person name="Sanchez-Porro C."/>
            <person name="Ventosa A."/>
        </authorList>
    </citation>
    <scope>NUCLEOTIDE SEQUENCE [LARGE SCALE GENOMIC DNA]</scope>
    <source>
        <strain evidence="3 4">F27</strain>
    </source>
</reference>
<dbReference type="AlphaFoldDB" id="A0AAW4PDT3"/>
<keyword evidence="2" id="KW-1133">Transmembrane helix</keyword>
<protein>
    <submittedName>
        <fullName evidence="3">Uncharacterized protein</fullName>
    </submittedName>
</protein>
<name>A0AAW4PDT3_9EURY</name>
<keyword evidence="2" id="KW-0472">Membrane</keyword>
<accession>A0AAW4PDT3</accession>
<feature type="transmembrane region" description="Helical" evidence="2">
    <location>
        <begin position="33"/>
        <end position="51"/>
    </location>
</feature>
<evidence type="ECO:0000256" key="1">
    <source>
        <dbReference type="SAM" id="MobiDB-lite"/>
    </source>
</evidence>
<feature type="region of interest" description="Disordered" evidence="1">
    <location>
        <begin position="66"/>
        <end position="105"/>
    </location>
</feature>